<dbReference type="Proteomes" id="UP000823749">
    <property type="component" value="Chromosome 11"/>
</dbReference>
<organism evidence="2 3">
    <name type="scientific">Rhododendron griersonianum</name>
    <dbReference type="NCBI Taxonomy" id="479676"/>
    <lineage>
        <taxon>Eukaryota</taxon>
        <taxon>Viridiplantae</taxon>
        <taxon>Streptophyta</taxon>
        <taxon>Embryophyta</taxon>
        <taxon>Tracheophyta</taxon>
        <taxon>Spermatophyta</taxon>
        <taxon>Magnoliopsida</taxon>
        <taxon>eudicotyledons</taxon>
        <taxon>Gunneridae</taxon>
        <taxon>Pentapetalae</taxon>
        <taxon>asterids</taxon>
        <taxon>Ericales</taxon>
        <taxon>Ericaceae</taxon>
        <taxon>Ericoideae</taxon>
        <taxon>Rhodoreae</taxon>
        <taxon>Rhododendron</taxon>
    </lineage>
</organism>
<keyword evidence="3" id="KW-1185">Reference proteome</keyword>
<evidence type="ECO:0000313" key="3">
    <source>
        <dbReference type="Proteomes" id="UP000823749"/>
    </source>
</evidence>
<dbReference type="AlphaFoldDB" id="A0AAV6IAR2"/>
<evidence type="ECO:0000313" key="2">
    <source>
        <dbReference type="EMBL" id="KAG5524935.1"/>
    </source>
</evidence>
<name>A0AAV6IAR2_9ERIC</name>
<proteinExistence type="predicted"/>
<reference evidence="2" key="1">
    <citation type="submission" date="2020-08" db="EMBL/GenBank/DDBJ databases">
        <title>Plant Genome Project.</title>
        <authorList>
            <person name="Zhang R.-G."/>
        </authorList>
    </citation>
    <scope>NUCLEOTIDE SEQUENCE</scope>
    <source>
        <strain evidence="2">WSP0</strain>
        <tissue evidence="2">Leaf</tissue>
    </source>
</reference>
<protein>
    <submittedName>
        <fullName evidence="2">Uncharacterized protein</fullName>
    </submittedName>
</protein>
<feature type="region of interest" description="Disordered" evidence="1">
    <location>
        <begin position="1"/>
        <end position="23"/>
    </location>
</feature>
<feature type="compositionally biased region" description="Polar residues" evidence="1">
    <location>
        <begin position="14"/>
        <end position="23"/>
    </location>
</feature>
<feature type="compositionally biased region" description="Polar residues" evidence="1">
    <location>
        <begin position="61"/>
        <end position="83"/>
    </location>
</feature>
<dbReference type="EMBL" id="JACTNZ010000011">
    <property type="protein sequence ID" value="KAG5524935.1"/>
    <property type="molecule type" value="Genomic_DNA"/>
</dbReference>
<feature type="region of interest" description="Disordered" evidence="1">
    <location>
        <begin position="36"/>
        <end position="109"/>
    </location>
</feature>
<feature type="compositionally biased region" description="Low complexity" evidence="1">
    <location>
        <begin position="84"/>
        <end position="95"/>
    </location>
</feature>
<accession>A0AAV6IAR2</accession>
<feature type="compositionally biased region" description="Low complexity" evidence="1">
    <location>
        <begin position="43"/>
        <end position="55"/>
    </location>
</feature>
<sequence length="148" mass="16076">MVSLVKNDDLTGNPHPNRTTDNKTLVAVESRMNSKHKKWKGFNSSNTNLLNQTTTHRAGATSPTVATSRSKTGTVTSHITNKITTTQQGTTSSLGPRPDTPNSVSSRSLLEWSGINRDGVEEGAESTRRTVFVFVQNGARQTDAFVFV</sequence>
<evidence type="ECO:0000256" key="1">
    <source>
        <dbReference type="SAM" id="MobiDB-lite"/>
    </source>
</evidence>
<comment type="caution">
    <text evidence="2">The sequence shown here is derived from an EMBL/GenBank/DDBJ whole genome shotgun (WGS) entry which is preliminary data.</text>
</comment>
<gene>
    <name evidence="2" type="ORF">RHGRI_031574</name>
</gene>